<feature type="domain" description="PPIase FKBP-type" evidence="10">
    <location>
        <begin position="159"/>
        <end position="233"/>
    </location>
</feature>
<dbReference type="EMBL" id="MFRA01000005">
    <property type="protein sequence ID" value="OGH92542.1"/>
    <property type="molecule type" value="Genomic_DNA"/>
</dbReference>
<dbReference type="Pfam" id="PF05698">
    <property type="entry name" value="Trigger_C"/>
    <property type="match status" value="1"/>
</dbReference>
<dbReference type="Pfam" id="PF05697">
    <property type="entry name" value="Trigger_N"/>
    <property type="match status" value="1"/>
</dbReference>
<dbReference type="SUPFAM" id="SSF109998">
    <property type="entry name" value="Triger factor/SurA peptide-binding domain-like"/>
    <property type="match status" value="1"/>
</dbReference>
<keyword evidence="9" id="KW-0131">Cell cycle</keyword>
<dbReference type="InterPro" id="IPR036611">
    <property type="entry name" value="Trigger_fac_ribosome-bd_sf"/>
</dbReference>
<dbReference type="InterPro" id="IPR037041">
    <property type="entry name" value="Trigger_fac_C_sf"/>
</dbReference>
<evidence type="ECO:0000259" key="12">
    <source>
        <dbReference type="Pfam" id="PF05698"/>
    </source>
</evidence>
<evidence type="ECO:0000313" key="13">
    <source>
        <dbReference type="EMBL" id="OGH92542.1"/>
    </source>
</evidence>
<feature type="domain" description="Trigger factor ribosome-binding bacterial" evidence="11">
    <location>
        <begin position="1"/>
        <end position="145"/>
    </location>
</feature>
<dbReference type="Proteomes" id="UP000176634">
    <property type="component" value="Unassembled WGS sequence"/>
</dbReference>
<dbReference type="InterPro" id="IPR008881">
    <property type="entry name" value="Trigger_fac_ribosome-bd_bac"/>
</dbReference>
<comment type="caution">
    <text evidence="13">The sequence shown here is derived from an EMBL/GenBank/DDBJ whole genome shotgun (WGS) entry which is preliminary data.</text>
</comment>
<comment type="similarity">
    <text evidence="2 9">Belongs to the FKBP-type PPIase family. Tig subfamily.</text>
</comment>
<evidence type="ECO:0000259" key="11">
    <source>
        <dbReference type="Pfam" id="PF05697"/>
    </source>
</evidence>
<comment type="catalytic activity">
    <reaction evidence="1 9">
        <text>[protein]-peptidylproline (omega=180) = [protein]-peptidylproline (omega=0)</text>
        <dbReference type="Rhea" id="RHEA:16237"/>
        <dbReference type="Rhea" id="RHEA-COMP:10747"/>
        <dbReference type="Rhea" id="RHEA-COMP:10748"/>
        <dbReference type="ChEBI" id="CHEBI:83833"/>
        <dbReference type="ChEBI" id="CHEBI:83834"/>
        <dbReference type="EC" id="5.2.1.8"/>
    </reaction>
</comment>
<dbReference type="AlphaFoldDB" id="A0A1F6P8R8"/>
<dbReference type="InterPro" id="IPR005215">
    <property type="entry name" value="Trig_fac"/>
</dbReference>
<evidence type="ECO:0000256" key="5">
    <source>
        <dbReference type="ARBA" id="ARBA00023110"/>
    </source>
</evidence>
<evidence type="ECO:0000256" key="3">
    <source>
        <dbReference type="ARBA" id="ARBA00013194"/>
    </source>
</evidence>
<dbReference type="GO" id="GO:0043335">
    <property type="term" value="P:protein unfolding"/>
    <property type="evidence" value="ECO:0007669"/>
    <property type="project" value="TreeGrafter"/>
</dbReference>
<dbReference type="InterPro" id="IPR046357">
    <property type="entry name" value="PPIase_dom_sf"/>
</dbReference>
<comment type="domain">
    <text evidence="9">Consists of 3 domains; the N-terminus binds the ribosome, the middle domain has PPIase activity, while the C-terminus has intrinsic chaperone activity on its own.</text>
</comment>
<comment type="subcellular location">
    <subcellularLocation>
        <location evidence="9">Cytoplasm</location>
    </subcellularLocation>
    <text evidence="9">About half TF is bound to the ribosome near the polypeptide exit tunnel while the other half is free in the cytoplasm.</text>
</comment>
<gene>
    <name evidence="9" type="primary">tig</name>
    <name evidence="13" type="ORF">A2563_02590</name>
</gene>
<keyword evidence="9" id="KW-0132">Cell division</keyword>
<dbReference type="Gene3D" id="3.10.50.40">
    <property type="match status" value="1"/>
</dbReference>
<dbReference type="Gene3D" id="1.10.3120.10">
    <property type="entry name" value="Trigger factor, C-terminal domain"/>
    <property type="match status" value="1"/>
</dbReference>
<dbReference type="InterPro" id="IPR001179">
    <property type="entry name" value="PPIase_FKBP_dom"/>
</dbReference>
<comment type="function">
    <text evidence="9">Involved in protein export. Acts as a chaperone by maintaining the newly synthesized protein in an open conformation. Functions as a peptidyl-prolyl cis-trans isomerase.</text>
</comment>
<dbReference type="GO" id="GO:0005737">
    <property type="term" value="C:cytoplasm"/>
    <property type="evidence" value="ECO:0007669"/>
    <property type="project" value="UniProtKB-SubCell"/>
</dbReference>
<dbReference type="HAMAP" id="MF_00303">
    <property type="entry name" value="Trigger_factor_Tig"/>
    <property type="match status" value="1"/>
</dbReference>
<evidence type="ECO:0000256" key="1">
    <source>
        <dbReference type="ARBA" id="ARBA00000971"/>
    </source>
</evidence>
<keyword evidence="5 9" id="KW-0697">Rotamase</keyword>
<protein>
    <recommendedName>
        <fullName evidence="4 9">Trigger factor</fullName>
        <shortName evidence="9">TF</shortName>
        <ecNumber evidence="3 9">5.2.1.8</ecNumber>
    </recommendedName>
    <alternativeName>
        <fullName evidence="8 9">PPIase</fullName>
    </alternativeName>
</protein>
<dbReference type="InterPro" id="IPR008880">
    <property type="entry name" value="Trigger_fac_C"/>
</dbReference>
<keyword evidence="6 9" id="KW-0143">Chaperone</keyword>
<dbReference type="SUPFAM" id="SSF102735">
    <property type="entry name" value="Trigger factor ribosome-binding domain"/>
    <property type="match status" value="1"/>
</dbReference>
<dbReference type="Gene3D" id="3.30.70.1050">
    <property type="entry name" value="Trigger factor ribosome-binding domain"/>
    <property type="match status" value="1"/>
</dbReference>
<organism evidence="13 14">
    <name type="scientific">Candidatus Magasanikbacteria bacterium RIFOXYD1_FULL_40_23</name>
    <dbReference type="NCBI Taxonomy" id="1798705"/>
    <lineage>
        <taxon>Bacteria</taxon>
        <taxon>Candidatus Magasanikiibacteriota</taxon>
    </lineage>
</organism>
<dbReference type="GO" id="GO:0051083">
    <property type="term" value="P:'de novo' cotranslational protein folding"/>
    <property type="evidence" value="ECO:0007669"/>
    <property type="project" value="TreeGrafter"/>
</dbReference>
<dbReference type="GO" id="GO:0015031">
    <property type="term" value="P:protein transport"/>
    <property type="evidence" value="ECO:0007669"/>
    <property type="project" value="UniProtKB-UniRule"/>
</dbReference>
<dbReference type="EC" id="5.2.1.8" evidence="3 9"/>
<reference evidence="13 14" key="1">
    <citation type="journal article" date="2016" name="Nat. Commun.">
        <title>Thousands of microbial genomes shed light on interconnected biogeochemical processes in an aquifer system.</title>
        <authorList>
            <person name="Anantharaman K."/>
            <person name="Brown C.T."/>
            <person name="Hug L.A."/>
            <person name="Sharon I."/>
            <person name="Castelle C.J."/>
            <person name="Probst A.J."/>
            <person name="Thomas B.C."/>
            <person name="Singh A."/>
            <person name="Wilkins M.J."/>
            <person name="Karaoz U."/>
            <person name="Brodie E.L."/>
            <person name="Williams K.H."/>
            <person name="Hubbard S.S."/>
            <person name="Banfield J.F."/>
        </authorList>
    </citation>
    <scope>NUCLEOTIDE SEQUENCE [LARGE SCALE GENOMIC DNA]</scope>
</reference>
<dbReference type="PIRSF" id="PIRSF003095">
    <property type="entry name" value="Trigger_factor"/>
    <property type="match status" value="1"/>
</dbReference>
<dbReference type="PANTHER" id="PTHR30560:SF3">
    <property type="entry name" value="TRIGGER FACTOR-LIKE PROTEIN TIG, CHLOROPLASTIC"/>
    <property type="match status" value="1"/>
</dbReference>
<dbReference type="InterPro" id="IPR027304">
    <property type="entry name" value="Trigger_fact/SurA_dom_sf"/>
</dbReference>
<evidence type="ECO:0000256" key="7">
    <source>
        <dbReference type="ARBA" id="ARBA00023235"/>
    </source>
</evidence>
<dbReference type="Pfam" id="PF00254">
    <property type="entry name" value="FKBP_C"/>
    <property type="match status" value="1"/>
</dbReference>
<evidence type="ECO:0000256" key="4">
    <source>
        <dbReference type="ARBA" id="ARBA00016902"/>
    </source>
</evidence>
<dbReference type="GO" id="GO:0044183">
    <property type="term" value="F:protein folding chaperone"/>
    <property type="evidence" value="ECO:0007669"/>
    <property type="project" value="TreeGrafter"/>
</dbReference>
<dbReference type="STRING" id="1798705.A2563_02590"/>
<dbReference type="GO" id="GO:0003755">
    <property type="term" value="F:peptidyl-prolyl cis-trans isomerase activity"/>
    <property type="evidence" value="ECO:0007669"/>
    <property type="project" value="UniProtKB-UniRule"/>
</dbReference>
<accession>A0A1F6P8R8</accession>
<proteinExistence type="inferred from homology"/>
<evidence type="ECO:0000256" key="9">
    <source>
        <dbReference type="HAMAP-Rule" id="MF_00303"/>
    </source>
</evidence>
<dbReference type="SUPFAM" id="SSF54534">
    <property type="entry name" value="FKBP-like"/>
    <property type="match status" value="1"/>
</dbReference>
<evidence type="ECO:0000256" key="2">
    <source>
        <dbReference type="ARBA" id="ARBA00005464"/>
    </source>
</evidence>
<evidence type="ECO:0000256" key="6">
    <source>
        <dbReference type="ARBA" id="ARBA00023186"/>
    </source>
</evidence>
<dbReference type="PANTHER" id="PTHR30560">
    <property type="entry name" value="TRIGGER FACTOR CHAPERONE AND PEPTIDYL-PROLYL CIS/TRANS ISOMERASE"/>
    <property type="match status" value="1"/>
</dbReference>
<keyword evidence="7 9" id="KW-0413">Isomerase</keyword>
<evidence type="ECO:0000256" key="8">
    <source>
        <dbReference type="ARBA" id="ARBA00029986"/>
    </source>
</evidence>
<sequence length="429" mass="49094">MQYTLKNLEKSQVELTITVEPKDYKKHLEEAAVRISERAAIAGFRPGKAPYETVKQQVGEIRIIEEAMQSIVERNFFLAAKEAALDTVGMPQITITKIAPGNDLAFTATVALLPKIKLGDLATVKVKHQAKEITDEEVDKTLNDLKKMQTREILKSGPATKEDKMVINLEMFLDKVPVEGGQAPNHQVYLGEPHYIPGLAEQLIGLQKDETKEFTLKFPKDHYQKHLAGKDIEFKTKVHDVFELQYPEINEEFAKSLGQESIEKLKNIIKENMAAEQKHKDEQKIEIEILDQMIEASEISEIPDVLINTEKNKIFQELRRSLEAQGIEMEKYLKDLKKSEEDIYKDFTEQAMRRVKAALISRQIALDNNIKAEKSEIDDEIKQIKAAYPDNKNVEENLKKPEVIDTLALTIQNRKVMSWLKEKITDKKS</sequence>
<dbReference type="GO" id="GO:0043022">
    <property type="term" value="F:ribosome binding"/>
    <property type="evidence" value="ECO:0007669"/>
    <property type="project" value="TreeGrafter"/>
</dbReference>
<keyword evidence="9" id="KW-0963">Cytoplasm</keyword>
<feature type="domain" description="Trigger factor C-terminal" evidence="12">
    <location>
        <begin position="261"/>
        <end position="422"/>
    </location>
</feature>
<name>A0A1F6P8R8_9BACT</name>
<evidence type="ECO:0000313" key="14">
    <source>
        <dbReference type="Proteomes" id="UP000176634"/>
    </source>
</evidence>
<dbReference type="GO" id="GO:0051301">
    <property type="term" value="P:cell division"/>
    <property type="evidence" value="ECO:0007669"/>
    <property type="project" value="UniProtKB-KW"/>
</dbReference>
<evidence type="ECO:0000259" key="10">
    <source>
        <dbReference type="Pfam" id="PF00254"/>
    </source>
</evidence>
<dbReference type="NCBIfam" id="TIGR00115">
    <property type="entry name" value="tig"/>
    <property type="match status" value="1"/>
</dbReference>